<dbReference type="Proteomes" id="UP000076761">
    <property type="component" value="Unassembled WGS sequence"/>
</dbReference>
<dbReference type="InParanoid" id="A0A165R9S7"/>
<dbReference type="AlphaFoldDB" id="A0A165R9S7"/>
<gene>
    <name evidence="1" type="ORF">NEOLEDRAFT_533441</name>
</gene>
<proteinExistence type="predicted"/>
<evidence type="ECO:0000313" key="2">
    <source>
        <dbReference type="Proteomes" id="UP000076761"/>
    </source>
</evidence>
<name>A0A165R9S7_9AGAM</name>
<accession>A0A165R9S7</accession>
<evidence type="ECO:0000313" key="1">
    <source>
        <dbReference type="EMBL" id="KZT23499.1"/>
    </source>
</evidence>
<reference evidence="1 2" key="1">
    <citation type="journal article" date="2016" name="Mol. Biol. Evol.">
        <title>Comparative Genomics of Early-Diverging Mushroom-Forming Fungi Provides Insights into the Origins of Lignocellulose Decay Capabilities.</title>
        <authorList>
            <person name="Nagy L.G."/>
            <person name="Riley R."/>
            <person name="Tritt A."/>
            <person name="Adam C."/>
            <person name="Daum C."/>
            <person name="Floudas D."/>
            <person name="Sun H."/>
            <person name="Yadav J.S."/>
            <person name="Pangilinan J."/>
            <person name="Larsson K.H."/>
            <person name="Matsuura K."/>
            <person name="Barry K."/>
            <person name="Labutti K."/>
            <person name="Kuo R."/>
            <person name="Ohm R.A."/>
            <person name="Bhattacharya S.S."/>
            <person name="Shirouzu T."/>
            <person name="Yoshinaga Y."/>
            <person name="Martin F.M."/>
            <person name="Grigoriev I.V."/>
            <person name="Hibbett D.S."/>
        </authorList>
    </citation>
    <scope>NUCLEOTIDE SEQUENCE [LARGE SCALE GENOMIC DNA]</scope>
    <source>
        <strain evidence="1 2">HHB14362 ss-1</strain>
    </source>
</reference>
<keyword evidence="2" id="KW-1185">Reference proteome</keyword>
<dbReference type="EMBL" id="KV425584">
    <property type="protein sequence ID" value="KZT23499.1"/>
    <property type="molecule type" value="Genomic_DNA"/>
</dbReference>
<organism evidence="1 2">
    <name type="scientific">Neolentinus lepideus HHB14362 ss-1</name>
    <dbReference type="NCBI Taxonomy" id="1314782"/>
    <lineage>
        <taxon>Eukaryota</taxon>
        <taxon>Fungi</taxon>
        <taxon>Dikarya</taxon>
        <taxon>Basidiomycota</taxon>
        <taxon>Agaricomycotina</taxon>
        <taxon>Agaricomycetes</taxon>
        <taxon>Gloeophyllales</taxon>
        <taxon>Gloeophyllaceae</taxon>
        <taxon>Neolentinus</taxon>
    </lineage>
</organism>
<protein>
    <submittedName>
        <fullName evidence="1">Uncharacterized protein</fullName>
    </submittedName>
</protein>
<sequence>MGSISTPSAATPQVDISEEDILLQGMSVLCYAYSYTDELKWQTISYKSGSQVIDGGDDIQGSRNIAKPQAETQLSRLISINRDHRQHRVLCSPDIASKPNSVTKPLMQAASLTQDDDALSPTSCVVRPYSQSILRTSINLSGNTFSLDILQNE</sequence>